<evidence type="ECO:0000313" key="2">
    <source>
        <dbReference type="Proteomes" id="UP001331561"/>
    </source>
</evidence>
<dbReference type="RefSeq" id="WP_327598661.1">
    <property type="nucleotide sequence ID" value="NZ_JAYXHS010000001.1"/>
</dbReference>
<evidence type="ECO:0000313" key="1">
    <source>
        <dbReference type="EMBL" id="MEC5385713.1"/>
    </source>
</evidence>
<comment type="caution">
    <text evidence="1">The sequence shown here is derived from an EMBL/GenBank/DDBJ whole genome shotgun (WGS) entry which is preliminary data.</text>
</comment>
<name>A0ABU6K199_9RHOO</name>
<accession>A0ABU6K199</accession>
<gene>
    <name evidence="1" type="ORF">VVD49_08260</name>
</gene>
<protein>
    <submittedName>
        <fullName evidence="1">Uncharacterized protein</fullName>
    </submittedName>
</protein>
<reference evidence="1 2" key="1">
    <citation type="submission" date="2024-01" db="EMBL/GenBank/DDBJ databases">
        <title>Uliginosibacterium soil sp. nov.</title>
        <authorList>
            <person name="Lv Y."/>
        </authorList>
    </citation>
    <scope>NUCLEOTIDE SEQUENCE [LARGE SCALE GENOMIC DNA]</scope>
    <source>
        <strain evidence="1 2">H3</strain>
    </source>
</reference>
<dbReference type="EMBL" id="JAYXHS010000001">
    <property type="protein sequence ID" value="MEC5385713.1"/>
    <property type="molecule type" value="Genomic_DNA"/>
</dbReference>
<sequence length="103" mass="11442">MKITVLRQACCAQDDQAGPLDMQFSIEPDATLASLIQEIARSGFLQYSSSHNRLTGEVDDIALVEVFSPWSVDAKPPEFRIDPQTSALALLDGKTLFFNFRHV</sequence>
<proteinExistence type="predicted"/>
<organism evidence="1 2">
    <name type="scientific">Uliginosibacterium silvisoli</name>
    <dbReference type="NCBI Taxonomy" id="3114758"/>
    <lineage>
        <taxon>Bacteria</taxon>
        <taxon>Pseudomonadati</taxon>
        <taxon>Pseudomonadota</taxon>
        <taxon>Betaproteobacteria</taxon>
        <taxon>Rhodocyclales</taxon>
        <taxon>Zoogloeaceae</taxon>
        <taxon>Uliginosibacterium</taxon>
    </lineage>
</organism>
<keyword evidence="2" id="KW-1185">Reference proteome</keyword>
<dbReference type="Proteomes" id="UP001331561">
    <property type="component" value="Unassembled WGS sequence"/>
</dbReference>